<dbReference type="EMBL" id="LECT01000023">
    <property type="protein sequence ID" value="KLU05115.1"/>
    <property type="molecule type" value="Genomic_DNA"/>
</dbReference>
<name>A0A0J1BF12_RHOIS</name>
<sequence>MFACLSVVVEHRDANGLAVTRVRRGLALEGCPTEPLGTTVLLW</sequence>
<comment type="caution">
    <text evidence="1">The sequence shown here is derived from an EMBL/GenBank/DDBJ whole genome shotgun (WGS) entry which is preliminary data.</text>
</comment>
<accession>A0A0J1BF12</accession>
<evidence type="ECO:0000313" key="2">
    <source>
        <dbReference type="Proteomes" id="UP000036367"/>
    </source>
</evidence>
<protein>
    <submittedName>
        <fullName evidence="1">Uncharacterized protein</fullName>
    </submittedName>
</protein>
<dbReference type="Proteomes" id="UP000036367">
    <property type="component" value="Unassembled WGS sequence"/>
</dbReference>
<reference evidence="1" key="1">
    <citation type="submission" date="2015-05" db="EMBL/GenBank/DDBJ databases">
        <title>Permanent draft genome of Rhodopirellula islandicus K833.</title>
        <authorList>
            <person name="Kizina J."/>
            <person name="Richter M."/>
            <person name="Glockner F.O."/>
            <person name="Harder J."/>
        </authorList>
    </citation>
    <scope>NUCLEOTIDE SEQUENCE [LARGE SCALE GENOMIC DNA]</scope>
    <source>
        <strain evidence="1">K833</strain>
    </source>
</reference>
<keyword evidence="2" id="KW-1185">Reference proteome</keyword>
<dbReference type="PATRIC" id="fig|595434.4.peg.2743"/>
<gene>
    <name evidence="1" type="ORF">RISK_002877</name>
</gene>
<evidence type="ECO:0000313" key="1">
    <source>
        <dbReference type="EMBL" id="KLU05115.1"/>
    </source>
</evidence>
<proteinExistence type="predicted"/>
<dbReference type="AlphaFoldDB" id="A0A0J1BF12"/>
<organism evidence="1 2">
    <name type="scientific">Rhodopirellula islandica</name>
    <dbReference type="NCBI Taxonomy" id="595434"/>
    <lineage>
        <taxon>Bacteria</taxon>
        <taxon>Pseudomonadati</taxon>
        <taxon>Planctomycetota</taxon>
        <taxon>Planctomycetia</taxon>
        <taxon>Pirellulales</taxon>
        <taxon>Pirellulaceae</taxon>
        <taxon>Rhodopirellula</taxon>
    </lineage>
</organism>